<organism evidence="1 2">
    <name type="scientific">Marvinbryantia formatexigens DSM 14469</name>
    <dbReference type="NCBI Taxonomy" id="478749"/>
    <lineage>
        <taxon>Bacteria</taxon>
        <taxon>Bacillati</taxon>
        <taxon>Bacillota</taxon>
        <taxon>Clostridia</taxon>
        <taxon>Lachnospirales</taxon>
        <taxon>Lachnospiraceae</taxon>
        <taxon>Marvinbryantia</taxon>
    </lineage>
</organism>
<accession>C6LK19</accession>
<comment type="caution">
    <text evidence="1">The sequence shown here is derived from an EMBL/GenBank/DDBJ whole genome shotgun (WGS) entry which is preliminary data.</text>
</comment>
<sequence length="103" mass="11905">MLNLIKKINLTKKLLTITKMLSILKIQSLTKKLKNKKEDVYLKNDLFVTAGEVAQDLGVSKPFAYKLVRQMNEELEEKGFITIAGRVSRKYYEEKFYGMAQAN</sequence>
<protein>
    <submittedName>
        <fullName evidence="1">Uncharacterized protein</fullName>
    </submittedName>
</protein>
<dbReference type="STRING" id="168384.SAMN05660368_03330"/>
<dbReference type="AlphaFoldDB" id="C6LK19"/>
<dbReference type="Proteomes" id="UP000005561">
    <property type="component" value="Unassembled WGS sequence"/>
</dbReference>
<evidence type="ECO:0000313" key="2">
    <source>
        <dbReference type="Proteomes" id="UP000005561"/>
    </source>
</evidence>
<name>C6LK19_9FIRM</name>
<evidence type="ECO:0000313" key="1">
    <source>
        <dbReference type="EMBL" id="EET59097.1"/>
    </source>
</evidence>
<reference evidence="1" key="1">
    <citation type="submission" date="2009-07" db="EMBL/GenBank/DDBJ databases">
        <authorList>
            <person name="Weinstock G."/>
            <person name="Sodergren E."/>
            <person name="Clifton S."/>
            <person name="Fulton L."/>
            <person name="Fulton B."/>
            <person name="Courtney L."/>
            <person name="Fronick C."/>
            <person name="Harrison M."/>
            <person name="Strong C."/>
            <person name="Farmer C."/>
            <person name="Delahaunty K."/>
            <person name="Markovic C."/>
            <person name="Hall O."/>
            <person name="Minx P."/>
            <person name="Tomlinson C."/>
            <person name="Mitreva M."/>
            <person name="Nelson J."/>
            <person name="Hou S."/>
            <person name="Wollam A."/>
            <person name="Pepin K.H."/>
            <person name="Johnson M."/>
            <person name="Bhonagiri V."/>
            <person name="Nash W.E."/>
            <person name="Warren W."/>
            <person name="Chinwalla A."/>
            <person name="Mardis E.R."/>
            <person name="Wilson R.K."/>
        </authorList>
    </citation>
    <scope>NUCLEOTIDE SEQUENCE [LARGE SCALE GENOMIC DNA]</scope>
    <source>
        <strain evidence="1">DSM 14469</strain>
    </source>
</reference>
<keyword evidence="2" id="KW-1185">Reference proteome</keyword>
<dbReference type="eggNOG" id="ENOG50330IM">
    <property type="taxonomic scope" value="Bacteria"/>
</dbReference>
<dbReference type="EMBL" id="ACCL02000022">
    <property type="protein sequence ID" value="EET59097.1"/>
    <property type="molecule type" value="Genomic_DNA"/>
</dbReference>
<proteinExistence type="predicted"/>
<gene>
    <name evidence="1" type="ORF">BRYFOR_09006</name>
</gene>